<protein>
    <submittedName>
        <fullName evidence="4">GGDEF domain-containing protein</fullName>
    </submittedName>
</protein>
<dbReference type="RefSeq" id="WP_203006668.1">
    <property type="nucleotide sequence ID" value="NZ_JADWYU010000172.1"/>
</dbReference>
<sequence>MAGFETARALGPDASPQPDAPWNPTVARRLVVTFLLAALAALGAAMALPQQEATLLARVCAGLACLVAAVVGAWSGWRCHGPERGWRLLLALCFAAEVPPNLALARAPSLTGGVIPGVSTETALYLALLVVPVKLAALLMIPTRPLAAPDGAPPGSGLLSDRRWRLVVVLDSLLVVGAVLLLVWIWFGPAASAQTPLFALMGSLGGVKLAMLVLVLLLASFRQPRRPGTFAFIAAGFIAYELSSVLLTASVVHGWSHLPILTAGLVAGPLLISLACLTPAEGEEPRPTTLRPGVLWLHTALPYLPLAVIAVVLPTQSHSGVGKHFLIALLLAAALVRLLVSLADNSQLLARVRYAALHDPLTGLANRTLLTEGLTRALARRGRGHRPVALLFCDLDDFKKINDSLGHSAGDQLLRTTADRLTSTVPASDIVARIGGDEFAMLLTDEAENPEAVARRVVATIREPVSLSGTRRAVHASAGLAVVAPGSGPITPDILMHRADLAMYAAKRSNKGDVAVYPLQSRAAAPGAAGAGATSRFPGTGGVPSAGRFPEPDGAHPDGTCPDGAHPDGAHPDGTRPDGAAVIRARS</sequence>
<feature type="transmembrane region" description="Helical" evidence="2">
    <location>
        <begin position="164"/>
        <end position="186"/>
    </location>
</feature>
<evidence type="ECO:0000313" key="5">
    <source>
        <dbReference type="Proteomes" id="UP000604475"/>
    </source>
</evidence>
<comment type="caution">
    <text evidence="4">The sequence shown here is derived from an EMBL/GenBank/DDBJ whole genome shotgun (WGS) entry which is preliminary data.</text>
</comment>
<dbReference type="NCBIfam" id="TIGR00254">
    <property type="entry name" value="GGDEF"/>
    <property type="match status" value="1"/>
</dbReference>
<dbReference type="InterPro" id="IPR043128">
    <property type="entry name" value="Rev_trsase/Diguanyl_cyclase"/>
</dbReference>
<evidence type="ECO:0000259" key="3">
    <source>
        <dbReference type="PROSITE" id="PS50887"/>
    </source>
</evidence>
<reference evidence="4" key="1">
    <citation type="submission" date="2020-12" db="EMBL/GenBank/DDBJ databases">
        <title>Genomic characterization of non-nitrogen-fixing Frankia strains.</title>
        <authorList>
            <person name="Carlos-Shanley C."/>
            <person name="Guerra T."/>
            <person name="Hahn D."/>
        </authorList>
    </citation>
    <scope>NUCLEOTIDE SEQUENCE</scope>
    <source>
        <strain evidence="4">CN6</strain>
    </source>
</reference>
<evidence type="ECO:0000256" key="2">
    <source>
        <dbReference type="SAM" id="Phobius"/>
    </source>
</evidence>
<feature type="compositionally biased region" description="Basic and acidic residues" evidence="1">
    <location>
        <begin position="565"/>
        <end position="576"/>
    </location>
</feature>
<accession>A0A937UPI7</accession>
<dbReference type="PANTHER" id="PTHR44757">
    <property type="entry name" value="DIGUANYLATE CYCLASE DGCP"/>
    <property type="match status" value="1"/>
</dbReference>
<feature type="transmembrane region" description="Helical" evidence="2">
    <location>
        <begin position="230"/>
        <end position="252"/>
    </location>
</feature>
<dbReference type="PANTHER" id="PTHR44757:SF2">
    <property type="entry name" value="BIOFILM ARCHITECTURE MAINTENANCE PROTEIN MBAA"/>
    <property type="match status" value="1"/>
</dbReference>
<feature type="transmembrane region" description="Helical" evidence="2">
    <location>
        <begin position="258"/>
        <end position="280"/>
    </location>
</feature>
<feature type="region of interest" description="Disordered" evidence="1">
    <location>
        <begin position="527"/>
        <end position="587"/>
    </location>
</feature>
<proteinExistence type="predicted"/>
<dbReference type="InterPro" id="IPR052155">
    <property type="entry name" value="Biofilm_reg_signaling"/>
</dbReference>
<dbReference type="Gene3D" id="3.30.70.270">
    <property type="match status" value="1"/>
</dbReference>
<feature type="domain" description="GGDEF" evidence="3">
    <location>
        <begin position="386"/>
        <end position="519"/>
    </location>
</feature>
<dbReference type="SUPFAM" id="SSF55073">
    <property type="entry name" value="Nucleotide cyclase"/>
    <property type="match status" value="1"/>
</dbReference>
<dbReference type="InterPro" id="IPR000160">
    <property type="entry name" value="GGDEF_dom"/>
</dbReference>
<feature type="transmembrane region" description="Helical" evidence="2">
    <location>
        <begin position="198"/>
        <end position="218"/>
    </location>
</feature>
<feature type="transmembrane region" description="Helical" evidence="2">
    <location>
        <begin position="292"/>
        <end position="313"/>
    </location>
</feature>
<dbReference type="Pfam" id="PF00990">
    <property type="entry name" value="GGDEF"/>
    <property type="match status" value="1"/>
</dbReference>
<dbReference type="Proteomes" id="UP000604475">
    <property type="component" value="Unassembled WGS sequence"/>
</dbReference>
<dbReference type="CDD" id="cd01949">
    <property type="entry name" value="GGDEF"/>
    <property type="match status" value="1"/>
</dbReference>
<evidence type="ECO:0000313" key="4">
    <source>
        <dbReference type="EMBL" id="MBL7629132.1"/>
    </source>
</evidence>
<evidence type="ECO:0000256" key="1">
    <source>
        <dbReference type="SAM" id="MobiDB-lite"/>
    </source>
</evidence>
<organism evidence="4 5">
    <name type="scientific">Frankia nepalensis</name>
    <dbReference type="NCBI Taxonomy" id="1836974"/>
    <lineage>
        <taxon>Bacteria</taxon>
        <taxon>Bacillati</taxon>
        <taxon>Actinomycetota</taxon>
        <taxon>Actinomycetes</taxon>
        <taxon>Frankiales</taxon>
        <taxon>Frankiaceae</taxon>
        <taxon>Frankia</taxon>
    </lineage>
</organism>
<keyword evidence="2" id="KW-1133">Transmembrane helix</keyword>
<name>A0A937UPI7_9ACTN</name>
<keyword evidence="5" id="KW-1185">Reference proteome</keyword>
<keyword evidence="2" id="KW-0472">Membrane</keyword>
<dbReference type="PROSITE" id="PS50887">
    <property type="entry name" value="GGDEF"/>
    <property type="match status" value="1"/>
</dbReference>
<feature type="transmembrane region" description="Helical" evidence="2">
    <location>
        <begin position="30"/>
        <end position="49"/>
    </location>
</feature>
<dbReference type="InterPro" id="IPR029787">
    <property type="entry name" value="Nucleotide_cyclase"/>
</dbReference>
<dbReference type="AlphaFoldDB" id="A0A937UPI7"/>
<gene>
    <name evidence="4" type="ORF">I7412_18595</name>
</gene>
<keyword evidence="2" id="KW-0812">Transmembrane</keyword>
<dbReference type="EMBL" id="JAEACQ010000214">
    <property type="protein sequence ID" value="MBL7629132.1"/>
    <property type="molecule type" value="Genomic_DNA"/>
</dbReference>
<dbReference type="SMART" id="SM00267">
    <property type="entry name" value="GGDEF"/>
    <property type="match status" value="1"/>
</dbReference>
<feature type="transmembrane region" description="Helical" evidence="2">
    <location>
        <begin position="325"/>
        <end position="343"/>
    </location>
</feature>
<feature type="transmembrane region" description="Helical" evidence="2">
    <location>
        <begin position="55"/>
        <end position="74"/>
    </location>
</feature>